<evidence type="ECO:0000313" key="2">
    <source>
        <dbReference type="Proteomes" id="UP001200022"/>
    </source>
</evidence>
<dbReference type="EMBL" id="JAKKDV010000009">
    <property type="protein sequence ID" value="MCF7561840.1"/>
    <property type="molecule type" value="Genomic_DNA"/>
</dbReference>
<protein>
    <submittedName>
        <fullName evidence="1">Septum formation inhibitor Maf</fullName>
    </submittedName>
</protein>
<comment type="caution">
    <text evidence="1">The sequence shown here is derived from an EMBL/GenBank/DDBJ whole genome shotgun (WGS) entry which is preliminary data.</text>
</comment>
<sequence length="315" mass="36126">MLKRIIKAEILFWIVVALLSLICSCKENIPVKESAAISKINTTEDKPFNKKNLSSEFKSYWYSGEAEVSSYKLEQARYGEIREGNAVLVFVTEDFLPSIQVKADNQNASNIPVLKLNATKKFLTGIYPYSIMQSTFYPVSNKSHALKVSCSVQEWCGHVYVQLNNRESFEIMSHSYFEGEADAHFNLDKTVLENELWTKLRINPQSLPTGDLQIIPSLEFTRLRHIPIKAYAATATLTDGKYTLNYPDLNRTLCIQFNPNFPYDILEWEETFKSGFGPDPKILTSKATKLKTIKTAYWQKNHIEDEVLRETLQLN</sequence>
<proteinExistence type="predicted"/>
<dbReference type="PROSITE" id="PS51257">
    <property type="entry name" value="PROKAR_LIPOPROTEIN"/>
    <property type="match status" value="1"/>
</dbReference>
<dbReference type="Proteomes" id="UP001200022">
    <property type="component" value="Unassembled WGS sequence"/>
</dbReference>
<keyword evidence="2" id="KW-1185">Reference proteome</keyword>
<accession>A0ABS9IMM8</accession>
<name>A0ABS9IMM8_9FLAO</name>
<organism evidence="1 2">
    <name type="scientific">Flaviramulus multivorans</name>
    <dbReference type="NCBI Taxonomy" id="1304750"/>
    <lineage>
        <taxon>Bacteria</taxon>
        <taxon>Pseudomonadati</taxon>
        <taxon>Bacteroidota</taxon>
        <taxon>Flavobacteriia</taxon>
        <taxon>Flavobacteriales</taxon>
        <taxon>Flavobacteriaceae</taxon>
        <taxon>Flaviramulus</taxon>
    </lineage>
</organism>
<reference evidence="1 2" key="1">
    <citation type="submission" date="2022-01" db="EMBL/GenBank/DDBJ databases">
        <title>Draft genome sequence of Sabulilitoribacter multivorans KCTC 32326.</title>
        <authorList>
            <person name="Oh J.-S."/>
        </authorList>
    </citation>
    <scope>NUCLEOTIDE SEQUENCE [LARGE SCALE GENOMIC DNA]</scope>
    <source>
        <strain evidence="1 2">M-M16</strain>
    </source>
</reference>
<evidence type="ECO:0000313" key="1">
    <source>
        <dbReference type="EMBL" id="MCF7561840.1"/>
    </source>
</evidence>
<gene>
    <name evidence="1" type="ORF">L3X39_14435</name>
</gene>
<dbReference type="RefSeq" id="WP_237232573.1">
    <property type="nucleotide sequence ID" value="NZ_JAKKDV010000009.1"/>
</dbReference>